<dbReference type="Pfam" id="PF12730">
    <property type="entry name" value="ABC2_membrane_4"/>
    <property type="match status" value="1"/>
</dbReference>
<evidence type="ECO:0008006" key="4">
    <source>
        <dbReference type="Google" id="ProtNLM"/>
    </source>
</evidence>
<dbReference type="Proteomes" id="UP000614996">
    <property type="component" value="Unassembled WGS sequence"/>
</dbReference>
<protein>
    <recommendedName>
        <fullName evidence="4">ABC transporter permease</fullName>
    </recommendedName>
</protein>
<dbReference type="PANTHER" id="PTHR37305:SF1">
    <property type="entry name" value="MEMBRANE PROTEIN"/>
    <property type="match status" value="1"/>
</dbReference>
<feature type="transmembrane region" description="Helical" evidence="1">
    <location>
        <begin position="241"/>
        <end position="263"/>
    </location>
</feature>
<keyword evidence="3" id="KW-1185">Reference proteome</keyword>
<sequence length="271" mass="28860">MRYALTLYRWELEKLTAQWRVRAVFGVAVLAPWLFVAALRLQDAVPADTLFGRWVHLTGFATPLVVLVFTTQYALPLLISLVAGDIFAAEDRYGTWKTLLTRSAGRGAVFAGKALAAGTYTVVFVGLLACSSLAAGVVVLGHQPLVGLSGTLIGGGAATGLVLAAWASVLPAALGFAALAMLCSIATRNGPAGIIIPTMVGLLMQLASFVNGVDPLRHLLLTANFEAWHGFFTADRYYQPLVTSAVLSAMYLMSCLGIGYLLLHRRDFTEG</sequence>
<keyword evidence="1" id="KW-1133">Transmembrane helix</keyword>
<feature type="transmembrane region" description="Helical" evidence="1">
    <location>
        <begin position="160"/>
        <end position="182"/>
    </location>
</feature>
<reference evidence="3" key="1">
    <citation type="journal article" date="2021" name="Int. J. Syst. Evol. Microbiol.">
        <title>Actinocatenispora comari sp. nov., an endophytic actinomycete isolated from aerial parts of Comarum salesowianum.</title>
        <authorList>
            <person name="Oyunbileg N."/>
            <person name="Iizaka Y."/>
            <person name="Hamada M."/>
            <person name="Davaapurev B.O."/>
            <person name="Fukumoto A."/>
            <person name="Tsetseg B."/>
            <person name="Kato F."/>
            <person name="Tamura T."/>
            <person name="Batkhuu J."/>
            <person name="Anzai Y."/>
        </authorList>
    </citation>
    <scope>NUCLEOTIDE SEQUENCE [LARGE SCALE GENOMIC DNA]</scope>
    <source>
        <strain evidence="3">NUM-2625</strain>
    </source>
</reference>
<dbReference type="PANTHER" id="PTHR37305">
    <property type="entry name" value="INTEGRAL MEMBRANE PROTEIN-RELATED"/>
    <property type="match status" value="1"/>
</dbReference>
<organism evidence="2 3">
    <name type="scientific">Actinocatenispora comari</name>
    <dbReference type="NCBI Taxonomy" id="2807577"/>
    <lineage>
        <taxon>Bacteria</taxon>
        <taxon>Bacillati</taxon>
        <taxon>Actinomycetota</taxon>
        <taxon>Actinomycetes</taxon>
        <taxon>Micromonosporales</taxon>
        <taxon>Micromonosporaceae</taxon>
        <taxon>Actinocatenispora</taxon>
    </lineage>
</organism>
<accession>A0A8J4ENF0</accession>
<feature type="transmembrane region" description="Helical" evidence="1">
    <location>
        <begin position="21"/>
        <end position="41"/>
    </location>
</feature>
<evidence type="ECO:0000313" key="2">
    <source>
        <dbReference type="EMBL" id="GIL27624.1"/>
    </source>
</evidence>
<name>A0A8J4ENF0_9ACTN</name>
<evidence type="ECO:0000256" key="1">
    <source>
        <dbReference type="SAM" id="Phobius"/>
    </source>
</evidence>
<evidence type="ECO:0000313" key="3">
    <source>
        <dbReference type="Proteomes" id="UP000614996"/>
    </source>
</evidence>
<keyword evidence="1" id="KW-0812">Transmembrane</keyword>
<keyword evidence="1" id="KW-0472">Membrane</keyword>
<feature type="transmembrane region" description="Helical" evidence="1">
    <location>
        <begin position="110"/>
        <end position="140"/>
    </location>
</feature>
<proteinExistence type="predicted"/>
<comment type="caution">
    <text evidence="2">The sequence shown here is derived from an EMBL/GenBank/DDBJ whole genome shotgun (WGS) entry which is preliminary data.</text>
</comment>
<feature type="transmembrane region" description="Helical" evidence="1">
    <location>
        <begin position="61"/>
        <end position="89"/>
    </location>
</feature>
<gene>
    <name evidence="2" type="ORF">NUM_28780</name>
</gene>
<dbReference type="AlphaFoldDB" id="A0A8J4ENF0"/>
<feature type="transmembrane region" description="Helical" evidence="1">
    <location>
        <begin position="194"/>
        <end position="213"/>
    </location>
</feature>
<dbReference type="EMBL" id="BOPO01000050">
    <property type="protein sequence ID" value="GIL27624.1"/>
    <property type="molecule type" value="Genomic_DNA"/>
</dbReference>
<dbReference type="RefSeq" id="WP_207125370.1">
    <property type="nucleotide sequence ID" value="NZ_BOPO01000050.1"/>
</dbReference>